<feature type="domain" description="Chlorhexidine efflux transporter" evidence="2">
    <location>
        <begin position="7"/>
        <end position="70"/>
    </location>
</feature>
<dbReference type="RefSeq" id="WP_188470662.1">
    <property type="nucleotide sequence ID" value="NZ_BMFZ01000002.1"/>
</dbReference>
<keyword evidence="4" id="KW-1185">Reference proteome</keyword>
<protein>
    <submittedName>
        <fullName evidence="3">LysR family transcriptional regulator</fullName>
    </submittedName>
</protein>
<feature type="transmembrane region" description="Helical" evidence="1">
    <location>
        <begin position="40"/>
        <end position="60"/>
    </location>
</feature>
<dbReference type="Pfam" id="PF05232">
    <property type="entry name" value="BTP"/>
    <property type="match status" value="2"/>
</dbReference>
<evidence type="ECO:0000256" key="1">
    <source>
        <dbReference type="SAM" id="Phobius"/>
    </source>
</evidence>
<keyword evidence="1" id="KW-1133">Transmembrane helix</keyword>
<evidence type="ECO:0000313" key="3">
    <source>
        <dbReference type="EMBL" id="GGA35538.1"/>
    </source>
</evidence>
<evidence type="ECO:0000259" key="2">
    <source>
        <dbReference type="Pfam" id="PF05232"/>
    </source>
</evidence>
<name>A0ABQ1G1D9_9GAMM</name>
<organism evidence="3 4">
    <name type="scientific">Hafnia psychrotolerans</name>
    <dbReference type="NCBI Taxonomy" id="1477018"/>
    <lineage>
        <taxon>Bacteria</taxon>
        <taxon>Pseudomonadati</taxon>
        <taxon>Pseudomonadota</taxon>
        <taxon>Gammaproteobacteria</taxon>
        <taxon>Enterobacterales</taxon>
        <taxon>Hafniaceae</taxon>
        <taxon>Hafnia</taxon>
    </lineage>
</organism>
<dbReference type="InterPro" id="IPR007896">
    <property type="entry name" value="BTP_bacteria"/>
</dbReference>
<reference evidence="4" key="1">
    <citation type="journal article" date="2019" name="Int. J. Syst. Evol. Microbiol.">
        <title>The Global Catalogue of Microorganisms (GCM) 10K type strain sequencing project: providing services to taxonomists for standard genome sequencing and annotation.</title>
        <authorList>
            <consortium name="The Broad Institute Genomics Platform"/>
            <consortium name="The Broad Institute Genome Sequencing Center for Infectious Disease"/>
            <person name="Wu L."/>
            <person name="Ma J."/>
        </authorList>
    </citation>
    <scope>NUCLEOTIDE SEQUENCE [LARGE SCALE GENOMIC DNA]</scope>
    <source>
        <strain evidence="4">CGMCC 1.12806</strain>
    </source>
</reference>
<keyword evidence="1" id="KW-0472">Membrane</keyword>
<dbReference type="EMBL" id="BMFZ01000002">
    <property type="protein sequence ID" value="GGA35538.1"/>
    <property type="molecule type" value="Genomic_DNA"/>
</dbReference>
<proteinExistence type="predicted"/>
<keyword evidence="1" id="KW-0812">Transmembrane</keyword>
<gene>
    <name evidence="3" type="ORF">GCM10011328_07900</name>
</gene>
<feature type="domain" description="Chlorhexidine efflux transporter" evidence="2">
    <location>
        <begin position="75"/>
        <end position="137"/>
    </location>
</feature>
<comment type="caution">
    <text evidence="3">The sequence shown here is derived from an EMBL/GenBank/DDBJ whole genome shotgun (WGS) entry which is preliminary data.</text>
</comment>
<feature type="transmembrane region" description="Helical" evidence="1">
    <location>
        <begin position="81"/>
        <end position="105"/>
    </location>
</feature>
<evidence type="ECO:0000313" key="4">
    <source>
        <dbReference type="Proteomes" id="UP000627464"/>
    </source>
</evidence>
<dbReference type="NCBIfam" id="NF033664">
    <property type="entry name" value="PACE_transport"/>
    <property type="match status" value="1"/>
</dbReference>
<dbReference type="InterPro" id="IPR058208">
    <property type="entry name" value="PACE"/>
</dbReference>
<dbReference type="Proteomes" id="UP000627464">
    <property type="component" value="Unassembled WGS sequence"/>
</dbReference>
<sequence>MQVELNKSVGERILHAVLFELIGNVLVTLVVAYLLQVSLLQSGTLSMISALMAMVWNYIFNKIFDELQKRYAFERNFLMRLLHAVAFEVGLILTLTPVVMILLNLSLINALIVEIGLVLFFLPYTIIYNWSYDYIRGLLVRRQRQSGAIE</sequence>
<feature type="transmembrane region" description="Helical" evidence="1">
    <location>
        <begin position="12"/>
        <end position="34"/>
    </location>
</feature>
<feature type="transmembrane region" description="Helical" evidence="1">
    <location>
        <begin position="111"/>
        <end position="132"/>
    </location>
</feature>
<accession>A0ABQ1G1D9</accession>